<proteinExistence type="inferred from homology"/>
<keyword evidence="3" id="KW-0648">Protein biosynthesis</keyword>
<protein>
    <recommendedName>
        <fullName evidence="9">Translation initiation factor 3 N-terminal domain-containing protein</fullName>
    </recommendedName>
</protein>
<dbReference type="EMBL" id="JAFEMO010000002">
    <property type="protein sequence ID" value="KAH7574870.1"/>
    <property type="molecule type" value="Genomic_DNA"/>
</dbReference>
<dbReference type="InterPro" id="IPR001288">
    <property type="entry name" value="Translation_initiation_fac_3"/>
</dbReference>
<dbReference type="InterPro" id="IPR019814">
    <property type="entry name" value="Translation_initiation_fac_3_N"/>
</dbReference>
<comment type="caution">
    <text evidence="7">The sequence shown here is derived from an EMBL/GenBank/DDBJ whole genome shotgun (WGS) entry which is preliminary data.</text>
</comment>
<dbReference type="Pfam" id="PF00707">
    <property type="entry name" value="IF3_C"/>
    <property type="match status" value="1"/>
</dbReference>
<dbReference type="NCBIfam" id="TIGR00168">
    <property type="entry name" value="infC"/>
    <property type="match status" value="1"/>
</dbReference>
<evidence type="ECO:0000313" key="8">
    <source>
        <dbReference type="Proteomes" id="UP000827721"/>
    </source>
</evidence>
<name>A0ABQ8IE69_9ROSI</name>
<feature type="domain" description="Translation initiation factor 3 C-terminal" evidence="5">
    <location>
        <begin position="163"/>
        <end position="242"/>
    </location>
</feature>
<evidence type="ECO:0000256" key="1">
    <source>
        <dbReference type="ARBA" id="ARBA00005439"/>
    </source>
</evidence>
<dbReference type="Proteomes" id="UP000827721">
    <property type="component" value="Unassembled WGS sequence"/>
</dbReference>
<reference evidence="7 8" key="1">
    <citation type="submission" date="2021-02" db="EMBL/GenBank/DDBJ databases">
        <title>Plant Genome Project.</title>
        <authorList>
            <person name="Zhang R.-G."/>
        </authorList>
    </citation>
    <scope>NUCLEOTIDE SEQUENCE [LARGE SCALE GENOMIC DNA]</scope>
    <source>
        <tissue evidence="7">Leaves</tissue>
    </source>
</reference>
<keyword evidence="8" id="KW-1185">Reference proteome</keyword>
<evidence type="ECO:0000313" key="7">
    <source>
        <dbReference type="EMBL" id="KAH7574870.1"/>
    </source>
</evidence>
<dbReference type="PANTHER" id="PTHR10938:SF4">
    <property type="entry name" value="TRANSLATION INITIATION FACTOR IF3-1, MITOCHONDRIAL"/>
    <property type="match status" value="1"/>
</dbReference>
<feature type="compositionally biased region" description="Low complexity" evidence="4">
    <location>
        <begin position="332"/>
        <end position="343"/>
    </location>
</feature>
<evidence type="ECO:0000259" key="5">
    <source>
        <dbReference type="Pfam" id="PF00707"/>
    </source>
</evidence>
<dbReference type="Gene3D" id="3.10.20.80">
    <property type="entry name" value="Translation initiation factor 3 (IF-3), N-terminal domain"/>
    <property type="match status" value="1"/>
</dbReference>
<dbReference type="InterPro" id="IPR036788">
    <property type="entry name" value="T_IF-3_C_sf"/>
</dbReference>
<feature type="compositionally biased region" description="Polar residues" evidence="4">
    <location>
        <begin position="430"/>
        <end position="459"/>
    </location>
</feature>
<dbReference type="Gene3D" id="3.30.110.10">
    <property type="entry name" value="Translation initiation factor 3 (IF-3), C-terminal domain"/>
    <property type="match status" value="1"/>
</dbReference>
<accession>A0ABQ8IE69</accession>
<dbReference type="SUPFAM" id="SSF54364">
    <property type="entry name" value="Translation initiation factor IF3, N-terminal domain"/>
    <property type="match status" value="1"/>
</dbReference>
<evidence type="ECO:0000256" key="2">
    <source>
        <dbReference type="ARBA" id="ARBA00022540"/>
    </source>
</evidence>
<dbReference type="PANTHER" id="PTHR10938">
    <property type="entry name" value="TRANSLATION INITIATION FACTOR IF-3"/>
    <property type="match status" value="1"/>
</dbReference>
<feature type="domain" description="Translation initiation factor 3 N-terminal" evidence="6">
    <location>
        <begin position="83"/>
        <end position="148"/>
    </location>
</feature>
<dbReference type="InterPro" id="IPR036787">
    <property type="entry name" value="T_IF-3_N_sf"/>
</dbReference>
<comment type="similarity">
    <text evidence="1">Belongs to the IF-3 family.</text>
</comment>
<gene>
    <name evidence="7" type="ORF">JRO89_XS02G0015600</name>
</gene>
<evidence type="ECO:0000256" key="4">
    <source>
        <dbReference type="SAM" id="MobiDB-lite"/>
    </source>
</evidence>
<dbReference type="SUPFAM" id="SSF55200">
    <property type="entry name" value="Translation initiation factor IF3, C-terminal domain"/>
    <property type="match status" value="1"/>
</dbReference>
<feature type="compositionally biased region" description="Acidic residues" evidence="4">
    <location>
        <begin position="290"/>
        <end position="311"/>
    </location>
</feature>
<evidence type="ECO:0008006" key="9">
    <source>
        <dbReference type="Google" id="ProtNLM"/>
    </source>
</evidence>
<feature type="compositionally biased region" description="Basic and acidic residues" evidence="4">
    <location>
        <begin position="346"/>
        <end position="360"/>
    </location>
</feature>
<dbReference type="Pfam" id="PF05198">
    <property type="entry name" value="IF3_N"/>
    <property type="match status" value="1"/>
</dbReference>
<organism evidence="7 8">
    <name type="scientific">Xanthoceras sorbifolium</name>
    <dbReference type="NCBI Taxonomy" id="99658"/>
    <lineage>
        <taxon>Eukaryota</taxon>
        <taxon>Viridiplantae</taxon>
        <taxon>Streptophyta</taxon>
        <taxon>Embryophyta</taxon>
        <taxon>Tracheophyta</taxon>
        <taxon>Spermatophyta</taxon>
        <taxon>Magnoliopsida</taxon>
        <taxon>eudicotyledons</taxon>
        <taxon>Gunneridae</taxon>
        <taxon>Pentapetalae</taxon>
        <taxon>rosids</taxon>
        <taxon>malvids</taxon>
        <taxon>Sapindales</taxon>
        <taxon>Sapindaceae</taxon>
        <taxon>Xanthoceroideae</taxon>
        <taxon>Xanthoceras</taxon>
    </lineage>
</organism>
<feature type="compositionally biased region" description="Basic and acidic residues" evidence="4">
    <location>
        <begin position="369"/>
        <end position="380"/>
    </location>
</feature>
<evidence type="ECO:0000256" key="3">
    <source>
        <dbReference type="ARBA" id="ARBA00022917"/>
    </source>
</evidence>
<feature type="compositionally biased region" description="Low complexity" evidence="4">
    <location>
        <begin position="272"/>
        <end position="285"/>
    </location>
</feature>
<feature type="region of interest" description="Disordered" evidence="4">
    <location>
        <begin position="268"/>
        <end position="538"/>
    </location>
</feature>
<dbReference type="InterPro" id="IPR019815">
    <property type="entry name" value="Translation_initiation_fac_3_C"/>
</dbReference>
<evidence type="ECO:0000259" key="6">
    <source>
        <dbReference type="Pfam" id="PF05198"/>
    </source>
</evidence>
<sequence length="538" mass="60145">MGFWCRIYQSKLRHLNHQLKTFYLQAPSLNYTTAHPRTCFVENPFASVFKRPTHFCNNVRFFAAPVQYQTKKDDTDTNGPRLNDQIPAQFVRLVTEEGHRIVSRREALELAGKLKLDLVEVQKDGDPPVCKIMDFHKEQYRKELHEKDRVKAKSEVSLKKGTCKEVRFSGKIEQKDLKMKADTVKRLMERGYRVKCMALPVSKKEEEEDLGGYLSRILALIEDVAMVESGPHVERKQAYVVIRHVKFGPSKKGGVKKLKVVGNTSAVVRKASTSSPTIDPSDDISGPAICEEDPAEFGSENEDQTLDDEVDLPMSPPMEMQHRSNQNKTAWSASNSSDDNLNNIFDLRDDTKGATPKDKLPSPPPDSSHGAENRYKRSEPRNQFPPTRPMDNRGPGMSDSVRSGPPQFSNQRRQPPPNMNVLPSMGETKQAGTDASAFRNTKLPNNMPKQEQSPNNMPKQEQPRPGFGIFSTPKANASGRRDAPLNFLRNEEGSPHTSARNPGSAGIGANQNIPGLKSDGSQPGIDNDGQKKWGIFSK</sequence>
<feature type="compositionally biased region" description="Basic and acidic residues" evidence="4">
    <location>
        <begin position="479"/>
        <end position="494"/>
    </location>
</feature>
<keyword evidence="2" id="KW-0396">Initiation factor</keyword>